<sequence length="177" mass="18734">MAEELLGVECVNGHPNPPDAYDCATCAGSLAAAPRLLDNPPRMVVEASTGARLALRRDLVVGRAPQYLSYNEGTELLTVPSPGRLVSRSHVLLQVVGWQVSAIDMDSHNGTVLRRLGYEDVQLVPDAQVPLRYGDELDLGDGVVLRFLPPGASTDDDAAASAHSAGESLNVTGSLTY</sequence>
<reference evidence="3" key="1">
    <citation type="submission" date="2022-05" db="EMBL/GenBank/DDBJ databases">
        <title>Using nanopore sequencing to obtain complete genomes from saliva samples.</title>
        <authorList>
            <person name="Baker J.L."/>
        </authorList>
    </citation>
    <scope>NUCLEOTIDE SEQUENCE</scope>
    <source>
        <strain evidence="3">JCVI-JB-Ag32</strain>
    </source>
</reference>
<feature type="domain" description="FHA" evidence="2">
    <location>
        <begin position="59"/>
        <end position="118"/>
    </location>
</feature>
<evidence type="ECO:0000313" key="4">
    <source>
        <dbReference type="Proteomes" id="UP000830236"/>
    </source>
</evidence>
<gene>
    <name evidence="3" type="ORF">M3I41_08270</name>
</gene>
<dbReference type="CDD" id="cd00060">
    <property type="entry name" value="FHA"/>
    <property type="match status" value="1"/>
</dbReference>
<evidence type="ECO:0000259" key="2">
    <source>
        <dbReference type="PROSITE" id="PS50006"/>
    </source>
</evidence>
<dbReference type="PROSITE" id="PS50006">
    <property type="entry name" value="FHA_DOMAIN"/>
    <property type="match status" value="1"/>
</dbReference>
<dbReference type="SUPFAM" id="SSF49879">
    <property type="entry name" value="SMAD/FHA domain"/>
    <property type="match status" value="1"/>
</dbReference>
<dbReference type="InterPro" id="IPR008984">
    <property type="entry name" value="SMAD_FHA_dom_sf"/>
</dbReference>
<dbReference type="Proteomes" id="UP000830236">
    <property type="component" value="Chromosome"/>
</dbReference>
<organism evidence="3 4">
    <name type="scientific">Actinomyces graevenitzii</name>
    <dbReference type="NCBI Taxonomy" id="55565"/>
    <lineage>
        <taxon>Bacteria</taxon>
        <taxon>Bacillati</taxon>
        <taxon>Actinomycetota</taxon>
        <taxon>Actinomycetes</taxon>
        <taxon>Actinomycetales</taxon>
        <taxon>Actinomycetaceae</taxon>
        <taxon>Actinomyces</taxon>
    </lineage>
</organism>
<dbReference type="Gene3D" id="2.60.200.20">
    <property type="match status" value="1"/>
</dbReference>
<name>A0A9E7DCB4_9ACTO</name>
<dbReference type="KEGG" id="agh:M3I41_08270"/>
<keyword evidence="1" id="KW-0597">Phosphoprotein</keyword>
<evidence type="ECO:0000256" key="1">
    <source>
        <dbReference type="ARBA" id="ARBA00022553"/>
    </source>
</evidence>
<dbReference type="EMBL" id="CP097095">
    <property type="protein sequence ID" value="UQF79559.1"/>
    <property type="molecule type" value="Genomic_DNA"/>
</dbReference>
<dbReference type="AlphaFoldDB" id="A0A9E7DCB4"/>
<proteinExistence type="predicted"/>
<dbReference type="Pfam" id="PF00498">
    <property type="entry name" value="FHA"/>
    <property type="match status" value="1"/>
</dbReference>
<evidence type="ECO:0000313" key="3">
    <source>
        <dbReference type="EMBL" id="UQF79559.1"/>
    </source>
</evidence>
<accession>A0A9E7DCB4</accession>
<protein>
    <submittedName>
        <fullName evidence="3">FHA domain-containing protein</fullName>
    </submittedName>
</protein>
<dbReference type="InterPro" id="IPR000253">
    <property type="entry name" value="FHA_dom"/>
</dbReference>